<dbReference type="Proteomes" id="UP001316087">
    <property type="component" value="Unassembled WGS sequence"/>
</dbReference>
<keyword evidence="1" id="KW-0175">Coiled coil</keyword>
<name>A0ABS9U8G7_9BACL</name>
<evidence type="ECO:0000313" key="4">
    <source>
        <dbReference type="Proteomes" id="UP001316087"/>
    </source>
</evidence>
<feature type="coiled-coil region" evidence="1">
    <location>
        <begin position="656"/>
        <end position="738"/>
    </location>
</feature>
<keyword evidence="4" id="KW-1185">Reference proteome</keyword>
<gene>
    <name evidence="3" type="ORF">LZ480_01870</name>
</gene>
<evidence type="ECO:0008006" key="5">
    <source>
        <dbReference type="Google" id="ProtNLM"/>
    </source>
</evidence>
<accession>A0ABS9U8G7</accession>
<dbReference type="RefSeq" id="WP_241367635.1">
    <property type="nucleotide sequence ID" value="NZ_JAKZFC010000001.1"/>
</dbReference>
<evidence type="ECO:0000256" key="1">
    <source>
        <dbReference type="SAM" id="Coils"/>
    </source>
</evidence>
<evidence type="ECO:0000313" key="3">
    <source>
        <dbReference type="EMBL" id="MCH7320621.1"/>
    </source>
</evidence>
<dbReference type="EMBL" id="JAKZFC010000001">
    <property type="protein sequence ID" value="MCH7320621.1"/>
    <property type="molecule type" value="Genomic_DNA"/>
</dbReference>
<feature type="coiled-coil region" evidence="1">
    <location>
        <begin position="1074"/>
        <end position="1118"/>
    </location>
</feature>
<evidence type="ECO:0000256" key="2">
    <source>
        <dbReference type="SAM" id="SignalP"/>
    </source>
</evidence>
<proteinExistence type="predicted"/>
<comment type="caution">
    <text evidence="3">The sequence shown here is derived from an EMBL/GenBank/DDBJ whole genome shotgun (WGS) entry which is preliminary data.</text>
</comment>
<organism evidence="3 4">
    <name type="scientific">Solibacillus palustris</name>
    <dbReference type="NCBI Taxonomy" id="2908203"/>
    <lineage>
        <taxon>Bacteria</taxon>
        <taxon>Bacillati</taxon>
        <taxon>Bacillota</taxon>
        <taxon>Bacilli</taxon>
        <taxon>Bacillales</taxon>
        <taxon>Caryophanaceae</taxon>
        <taxon>Solibacillus</taxon>
    </lineage>
</organism>
<sequence>MKKNMKIGLMAGLLITPAVVAQAAPVAAEETTPASVNVENFLQAQATFLASTPPGSISALYTAVNKVKSAYNRLTTQEKAALTEEAKKQYDNIIATYSIAKNIDDLVKKTDTTAKLLEAIVSIETSYNDLGSADYQKFIMNYAKLEELKGSVQQVVKLENEIAKIPTTTEALTLIANIVTDSKGLSPLQRKYLSVENQALLTSWEQTIAAASNLIKEIDAISTTAFATWGTTNLSAKANTVKQFNTKIAALLVKLNNIKLASIPAGIDSKELVTNKARLYALNDFVDISASILELNADSARVAETLNAAKVKLATFEGKMTANANHLSGTDKLNLPHLQTFLDEYIKNLEQELVGIKEVEDLIKGLETNMDLVKLAAAREKYNALSAESKKFVSNASQLTTLENAYKTALSVVTQIEAIEPTAKDFANKVTTAKAAYDKLATAALKESVTNYAVLEGYLAIAKLMQDIDALRVTNKSFRQDYEKAKSTFTTLTAGVTLDSESNTENPDATPSNDKVLIAKKQLLKVYGPKLDQFGMSIATADRIDQQIAELASKSGESFMTALKQLSEEYKKLDSTIKSLIAKANELKAFEKDYNASLKVFNLIEQLPVSSDKQFSSKVTSAEAAYQRLTTAQKANVYNYNKLADVLKAATLISSIDKLRTTSKTFEMDVKALREQYEALSDEEKAIVHNIAKLVEAEESIGQAEKVIELINQAVPTAENYLAKLRAAREAYDKLDRSKQAIVVNAKELFARERAVKPILKLDSDILNLDPSNAKSFISKYNSAQKAYEKLSIVDRNLLENAGLLTGELKELYTVINAINSIKSSSKTFVSDTQTARNMYEALTPELKAKVSNYKVLTDHELNVAGGAAVDEQIRNLSSVEPLQFIGKVKEASEAYKKLSSSNKKAVTLIKDLQSLEKYIKPVEKVIDEIEGLSNPRNNLAKQFSKVSTSLQKLDAKQYSYITNMDKYSNLANVIHAYELIEKLKPSDKYYEGNLEAAITAYNKLSEDEKKRVTNYYKLQEAQLNIDETKVVINLIGSLTSTSSSYMDDVAKAAAAYKALPSSVRKQVVNYDVLKQAEKDIQEAQKVIKQIAALDLTAKSAESKVKSAKKAFEKLTKEQQSLVSNYNILQAAILEFEL</sequence>
<protein>
    <recommendedName>
        <fullName evidence="5">Cell wall-binding protein</fullName>
    </recommendedName>
</protein>
<feature type="signal peptide" evidence="2">
    <location>
        <begin position="1"/>
        <end position="23"/>
    </location>
</feature>
<feature type="chain" id="PRO_5045407798" description="Cell wall-binding protein" evidence="2">
    <location>
        <begin position="24"/>
        <end position="1138"/>
    </location>
</feature>
<reference evidence="3 4" key="1">
    <citation type="submission" date="2022-03" db="EMBL/GenBank/DDBJ databases">
        <authorList>
            <person name="Jo J.-H."/>
            <person name="Im W.-T."/>
        </authorList>
    </citation>
    <scope>NUCLEOTIDE SEQUENCE [LARGE SCALE GENOMIC DNA]</scope>
    <source>
        <strain evidence="3 4">MA9</strain>
    </source>
</reference>
<keyword evidence="2" id="KW-0732">Signal</keyword>